<feature type="signal peptide" evidence="1">
    <location>
        <begin position="1"/>
        <end position="19"/>
    </location>
</feature>
<protein>
    <submittedName>
        <fullName evidence="2">Putative secreted protein</fullName>
    </submittedName>
</protein>
<proteinExistence type="predicted"/>
<reference evidence="2" key="1">
    <citation type="submission" date="2019-12" db="EMBL/GenBank/DDBJ databases">
        <title>An insight into the sialome of adult female Ixodes ricinus ticks feeding for 6 days.</title>
        <authorList>
            <person name="Perner J."/>
            <person name="Ribeiro J.M.C."/>
        </authorList>
    </citation>
    <scope>NUCLEOTIDE SEQUENCE</scope>
    <source>
        <strain evidence="2">Semi-engorged</strain>
        <tissue evidence="2">Salivary glands</tissue>
    </source>
</reference>
<dbReference type="EMBL" id="GIFC01001381">
    <property type="protein sequence ID" value="MXU83464.1"/>
    <property type="molecule type" value="Transcribed_RNA"/>
</dbReference>
<accession>A0A6B0U414</accession>
<dbReference type="AlphaFoldDB" id="A0A6B0U414"/>
<keyword evidence="1" id="KW-0732">Signal</keyword>
<name>A0A6B0U414_IXORI</name>
<evidence type="ECO:0000256" key="1">
    <source>
        <dbReference type="SAM" id="SignalP"/>
    </source>
</evidence>
<organism evidence="2">
    <name type="scientific">Ixodes ricinus</name>
    <name type="common">Common tick</name>
    <name type="synonym">Acarus ricinus</name>
    <dbReference type="NCBI Taxonomy" id="34613"/>
    <lineage>
        <taxon>Eukaryota</taxon>
        <taxon>Metazoa</taxon>
        <taxon>Ecdysozoa</taxon>
        <taxon>Arthropoda</taxon>
        <taxon>Chelicerata</taxon>
        <taxon>Arachnida</taxon>
        <taxon>Acari</taxon>
        <taxon>Parasitiformes</taxon>
        <taxon>Ixodida</taxon>
        <taxon>Ixodoidea</taxon>
        <taxon>Ixodidae</taxon>
        <taxon>Ixodinae</taxon>
        <taxon>Ixodes</taxon>
    </lineage>
</organism>
<evidence type="ECO:0000313" key="2">
    <source>
        <dbReference type="EMBL" id="MXU83464.1"/>
    </source>
</evidence>
<feature type="chain" id="PRO_5025517154" evidence="1">
    <location>
        <begin position="20"/>
        <end position="75"/>
    </location>
</feature>
<sequence>MSSKIILLCLLRVIHVLDSTCLVKLRLGEEYSDFVTLLIREDGLTSCLTANKCLNDIYSSRSAELRGVPVLEPYL</sequence>